<accession>A0A5J4VYF3</accession>
<feature type="non-terminal residue" evidence="1">
    <location>
        <position position="1"/>
    </location>
</feature>
<name>A0A5J4VYF3_9EUKA</name>
<organism evidence="1 2">
    <name type="scientific">Streblomastix strix</name>
    <dbReference type="NCBI Taxonomy" id="222440"/>
    <lineage>
        <taxon>Eukaryota</taxon>
        <taxon>Metamonada</taxon>
        <taxon>Preaxostyla</taxon>
        <taxon>Oxymonadida</taxon>
        <taxon>Streblomastigidae</taxon>
        <taxon>Streblomastix</taxon>
    </lineage>
</organism>
<reference evidence="1 2" key="1">
    <citation type="submission" date="2019-03" db="EMBL/GenBank/DDBJ databases">
        <title>Single cell metagenomics reveals metabolic interactions within the superorganism composed of flagellate Streblomastix strix and complex community of Bacteroidetes bacteria on its surface.</title>
        <authorList>
            <person name="Treitli S.C."/>
            <person name="Kolisko M."/>
            <person name="Husnik F."/>
            <person name="Keeling P."/>
            <person name="Hampl V."/>
        </authorList>
    </citation>
    <scope>NUCLEOTIDE SEQUENCE [LARGE SCALE GENOMIC DNA]</scope>
    <source>
        <strain evidence="1">ST1C</strain>
    </source>
</reference>
<dbReference type="AlphaFoldDB" id="A0A5J4VYF3"/>
<dbReference type="EMBL" id="SNRW01004285">
    <property type="protein sequence ID" value="KAA6387667.1"/>
    <property type="molecule type" value="Genomic_DNA"/>
</dbReference>
<protein>
    <submittedName>
        <fullName evidence="1">Uncharacterized protein</fullName>
    </submittedName>
</protein>
<gene>
    <name evidence="1" type="ORF">EZS28_016805</name>
</gene>
<comment type="caution">
    <text evidence="1">The sequence shown here is derived from an EMBL/GenBank/DDBJ whole genome shotgun (WGS) entry which is preliminary data.</text>
</comment>
<dbReference type="Proteomes" id="UP000324800">
    <property type="component" value="Unassembled WGS sequence"/>
</dbReference>
<proteinExistence type="predicted"/>
<evidence type="ECO:0000313" key="1">
    <source>
        <dbReference type="EMBL" id="KAA6387667.1"/>
    </source>
</evidence>
<evidence type="ECO:0000313" key="2">
    <source>
        <dbReference type="Proteomes" id="UP000324800"/>
    </source>
</evidence>
<sequence>SASKIRNESRLGLIASSKPIIMSEIFDLKALEREARQKFEAEKSQGAGGQLDAGLMGIDVMEDDYEYYESQAARQDRMNSRAKTFDTEDVDTRIREALGQAMQYYGQILTQR</sequence>